<comment type="caution">
    <text evidence="2">The sequence shown here is derived from an EMBL/GenBank/DDBJ whole genome shotgun (WGS) entry which is preliminary data.</text>
</comment>
<feature type="domain" description="DUF7138" evidence="1">
    <location>
        <begin position="6"/>
        <end position="90"/>
    </location>
</feature>
<gene>
    <name evidence="2" type="ORF">NE237_003779</name>
</gene>
<organism evidence="2 3">
    <name type="scientific">Protea cynaroides</name>
    <dbReference type="NCBI Taxonomy" id="273540"/>
    <lineage>
        <taxon>Eukaryota</taxon>
        <taxon>Viridiplantae</taxon>
        <taxon>Streptophyta</taxon>
        <taxon>Embryophyta</taxon>
        <taxon>Tracheophyta</taxon>
        <taxon>Spermatophyta</taxon>
        <taxon>Magnoliopsida</taxon>
        <taxon>Proteales</taxon>
        <taxon>Proteaceae</taxon>
        <taxon>Protea</taxon>
    </lineage>
</organism>
<dbReference type="InterPro" id="IPR055562">
    <property type="entry name" value="DUF7138"/>
</dbReference>
<dbReference type="EMBL" id="JAMYWD010000005">
    <property type="protein sequence ID" value="KAJ4970680.1"/>
    <property type="molecule type" value="Genomic_DNA"/>
</dbReference>
<keyword evidence="3" id="KW-1185">Reference proteome</keyword>
<name>A0A9Q0QSX4_9MAGN</name>
<dbReference type="OrthoDB" id="778072at2759"/>
<protein>
    <recommendedName>
        <fullName evidence="1">DUF7138 domain-containing protein</fullName>
    </recommendedName>
</protein>
<accession>A0A9Q0QSX4</accession>
<evidence type="ECO:0000313" key="2">
    <source>
        <dbReference type="EMBL" id="KAJ4970680.1"/>
    </source>
</evidence>
<dbReference type="Pfam" id="PF23596">
    <property type="entry name" value="DUF7138"/>
    <property type="match status" value="1"/>
</dbReference>
<reference evidence="2" key="1">
    <citation type="journal article" date="2023" name="Plant J.">
        <title>The genome of the king protea, Protea cynaroides.</title>
        <authorList>
            <person name="Chang J."/>
            <person name="Duong T.A."/>
            <person name="Schoeman C."/>
            <person name="Ma X."/>
            <person name="Roodt D."/>
            <person name="Barker N."/>
            <person name="Li Z."/>
            <person name="Van de Peer Y."/>
            <person name="Mizrachi E."/>
        </authorList>
    </citation>
    <scope>NUCLEOTIDE SEQUENCE</scope>
    <source>
        <tissue evidence="2">Young leaves</tissue>
    </source>
</reference>
<evidence type="ECO:0000313" key="3">
    <source>
        <dbReference type="Proteomes" id="UP001141806"/>
    </source>
</evidence>
<dbReference type="PANTHER" id="PTHR36351:SF1">
    <property type="entry name" value="EMBRYO SAC DEVELOPMENT ARREST 12"/>
    <property type="match status" value="1"/>
</dbReference>
<evidence type="ECO:0000259" key="1">
    <source>
        <dbReference type="Pfam" id="PF23596"/>
    </source>
</evidence>
<sequence>MEVIAASFPVVFFDGEREIDLGNVEIRPSLEFKKLQSMISQRIGISPHQISISLIRRKVSRSSSDKRRRLPVIEKTDFAAILKEEDCFFYIKRLKKERRGKLRQSLGENDYLSHPIGIRPGKMVPPEKILRRDPGTKPPQYGLASPYFNQVTSPEFLYRGERLGFGLVDYENQLQNLQVQREKYLMSTANTYAYTDWEDGYVFERPNERNQAISNVVCHVCSAAKGRPTPFHWCVYDAVTVGFRSPAGPVARPTKGPC</sequence>
<dbReference type="AlphaFoldDB" id="A0A9Q0QSX4"/>
<dbReference type="PANTHER" id="PTHR36351">
    <property type="entry name" value="EMBRYO SAC DEVELOPMENT ARREST 12"/>
    <property type="match status" value="1"/>
</dbReference>
<dbReference type="Proteomes" id="UP001141806">
    <property type="component" value="Unassembled WGS sequence"/>
</dbReference>
<proteinExistence type="predicted"/>